<reference evidence="4" key="1">
    <citation type="journal article" date="2015" name="Nat. Genet.">
        <title>The genome and transcriptome of the zoonotic hookworm Ancylostoma ceylanicum identify infection-specific gene families.</title>
        <authorList>
            <person name="Schwarz E.M."/>
            <person name="Hu Y."/>
            <person name="Antoshechkin I."/>
            <person name="Miller M.M."/>
            <person name="Sternberg P.W."/>
            <person name="Aroian R.V."/>
        </authorList>
    </citation>
    <scope>NUCLEOTIDE SEQUENCE</scope>
    <source>
        <strain evidence="4">HY135</strain>
    </source>
</reference>
<gene>
    <name evidence="3" type="primary">Acey_s0212.g2222</name>
    <name evidence="3" type="ORF">Y032_0212g2222</name>
</gene>
<dbReference type="InterPro" id="IPR036941">
    <property type="entry name" value="Rcpt_L-dom_sf"/>
</dbReference>
<proteinExistence type="predicted"/>
<sequence length="275" mass="31083">MWCSRFNSMKLRTHEANSNATDWVQIFSETTGRVLLEEFEISAKIYASHERYVSICAKANLLLPNNFRKTPGIHEVWASQESFEISCVAKIRAFSRISFVKYKKIPNEAFKLEQIERIDGRLIVVNNAVVKDLSFFKNLKEINNTNLSNPSVFITNNKDFDATEMLSSVNVSGKVQIYNEVFTKKIVPNGYTRKPTTTGIREGKATTPKEVVVNTGAAPGAFVTAPQKTNSCGRENSSQALFILLLCAYILPYGATIVERITRNENFYKKEYHGN</sequence>
<name>A0A016SKQ2_9BILA</name>
<dbReference type="InterPro" id="IPR000494">
    <property type="entry name" value="Rcpt_L-dom"/>
</dbReference>
<evidence type="ECO:0000313" key="3">
    <source>
        <dbReference type="EMBL" id="EYB90894.1"/>
    </source>
</evidence>
<keyword evidence="1" id="KW-0472">Membrane</keyword>
<dbReference type="EMBL" id="JARK01001548">
    <property type="protein sequence ID" value="EYB90894.1"/>
    <property type="molecule type" value="Genomic_DNA"/>
</dbReference>
<feature type="transmembrane region" description="Helical" evidence="1">
    <location>
        <begin position="240"/>
        <end position="258"/>
    </location>
</feature>
<comment type="caution">
    <text evidence="3">The sequence shown here is derived from an EMBL/GenBank/DDBJ whole genome shotgun (WGS) entry which is preliminary data.</text>
</comment>
<dbReference type="SUPFAM" id="SSF52058">
    <property type="entry name" value="L domain-like"/>
    <property type="match status" value="1"/>
</dbReference>
<evidence type="ECO:0000259" key="2">
    <source>
        <dbReference type="Pfam" id="PF01030"/>
    </source>
</evidence>
<keyword evidence="1" id="KW-0812">Transmembrane</keyword>
<dbReference type="AlphaFoldDB" id="A0A016SKQ2"/>
<dbReference type="Gene3D" id="3.80.20.20">
    <property type="entry name" value="Receptor L-domain"/>
    <property type="match status" value="1"/>
</dbReference>
<organism evidence="3 4">
    <name type="scientific">Ancylostoma ceylanicum</name>
    <dbReference type="NCBI Taxonomy" id="53326"/>
    <lineage>
        <taxon>Eukaryota</taxon>
        <taxon>Metazoa</taxon>
        <taxon>Ecdysozoa</taxon>
        <taxon>Nematoda</taxon>
        <taxon>Chromadorea</taxon>
        <taxon>Rhabditida</taxon>
        <taxon>Rhabditina</taxon>
        <taxon>Rhabditomorpha</taxon>
        <taxon>Strongyloidea</taxon>
        <taxon>Ancylostomatidae</taxon>
        <taxon>Ancylostomatinae</taxon>
        <taxon>Ancylostoma</taxon>
    </lineage>
</organism>
<evidence type="ECO:0000256" key="1">
    <source>
        <dbReference type="SAM" id="Phobius"/>
    </source>
</evidence>
<keyword evidence="1" id="KW-1133">Transmembrane helix</keyword>
<feature type="domain" description="Receptor L-domain" evidence="2">
    <location>
        <begin position="105"/>
        <end position="173"/>
    </location>
</feature>
<keyword evidence="4" id="KW-1185">Reference proteome</keyword>
<evidence type="ECO:0000313" key="4">
    <source>
        <dbReference type="Proteomes" id="UP000024635"/>
    </source>
</evidence>
<dbReference type="Proteomes" id="UP000024635">
    <property type="component" value="Unassembled WGS sequence"/>
</dbReference>
<accession>A0A016SKQ2</accession>
<dbReference type="Pfam" id="PF01030">
    <property type="entry name" value="Recep_L_domain"/>
    <property type="match status" value="1"/>
</dbReference>
<protein>
    <recommendedName>
        <fullName evidence="2">Receptor L-domain domain-containing protein</fullName>
    </recommendedName>
</protein>